<protein>
    <submittedName>
        <fullName evidence="4">Nematode cuticle collagen domain-containing protein</fullName>
    </submittedName>
</protein>
<evidence type="ECO:0000256" key="3">
    <source>
        <dbReference type="SAM" id="Phobius"/>
    </source>
</evidence>
<evidence type="ECO:0000256" key="1">
    <source>
        <dbReference type="ARBA" id="ARBA00022737"/>
    </source>
</evidence>
<feature type="region of interest" description="Disordered" evidence="2">
    <location>
        <begin position="207"/>
        <end position="315"/>
    </location>
</feature>
<evidence type="ECO:0000256" key="2">
    <source>
        <dbReference type="SAM" id="MobiDB-lite"/>
    </source>
</evidence>
<organism evidence="4">
    <name type="scientific">Wuchereria bancrofti</name>
    <dbReference type="NCBI Taxonomy" id="6293"/>
    <lineage>
        <taxon>Eukaryota</taxon>
        <taxon>Metazoa</taxon>
        <taxon>Ecdysozoa</taxon>
        <taxon>Nematoda</taxon>
        <taxon>Chromadorea</taxon>
        <taxon>Rhabditida</taxon>
        <taxon>Spirurina</taxon>
        <taxon>Spiruromorpha</taxon>
        <taxon>Filarioidea</taxon>
        <taxon>Onchocercidae</taxon>
        <taxon>Wuchereria</taxon>
    </lineage>
</organism>
<keyword evidence="3" id="KW-0812">Transmembrane</keyword>
<feature type="transmembrane region" description="Helical" evidence="3">
    <location>
        <begin position="67"/>
        <end position="92"/>
    </location>
</feature>
<dbReference type="AlphaFoldDB" id="A0A1I8ERH4"/>
<evidence type="ECO:0000313" key="4">
    <source>
        <dbReference type="WBParaSite" id="maker-PairedContig_4023-snap-gene-8.25-mRNA-1"/>
    </source>
</evidence>
<dbReference type="InterPro" id="IPR008160">
    <property type="entry name" value="Collagen"/>
</dbReference>
<dbReference type="PANTHER" id="PTHR24637">
    <property type="entry name" value="COLLAGEN"/>
    <property type="match status" value="1"/>
</dbReference>
<dbReference type="Pfam" id="PF01391">
    <property type="entry name" value="Collagen"/>
    <property type="match status" value="1"/>
</dbReference>
<dbReference type="PANTHER" id="PTHR24637:SF373">
    <property type="entry name" value="NEMATODE CUTICLE COLLAGEN N-TERMINAL DOMAIN-CONTAINING PROTEIN"/>
    <property type="match status" value="1"/>
</dbReference>
<keyword evidence="3" id="KW-0472">Membrane</keyword>
<dbReference type="STRING" id="6293.A0A1I8ERH4"/>
<sequence>MLSYPSYQFLCFDEKDMFALNEDTPSWNREIRNVMVLYNLTLPLSLITEHHTSPDNMISFISNEDRFFALGLATITTSVLTLFALLLTVAVIQRKTNLTQLEAKLRAESFKRRSSALWIEIRHTKQITGRIRRTVRQANSFLETVERCNKCMRLMCPIGEPGLIGPPGVDGVPGTPGKIGIPGTDGEDIMVQPLVFHLPCSICPAGPPGLRGSQGERGRLGLPGPPGPSGRPGKLGENGPIGNSGPEGPYGEKGPVGPPGTAGDDAFAGVGVKGPKGLPGPTGPKGPQGIPGRRSNIPGKQGKQGPIGSPGRDGNIGLYGEKGPWGLPGEPGMPAMYCPSDCGVSKILAPLSFDFPVDFSDSSNIYIPTLNST</sequence>
<name>A0A1I8ERH4_WUCBA</name>
<reference evidence="4" key="1">
    <citation type="submission" date="2016-11" db="UniProtKB">
        <authorList>
            <consortium name="WormBaseParasite"/>
        </authorList>
    </citation>
    <scope>IDENTIFICATION</scope>
    <source>
        <strain evidence="4">pt0022</strain>
    </source>
</reference>
<dbReference type="WBParaSite" id="maker-PairedContig_4023-snap-gene-8.25-mRNA-1">
    <property type="protein sequence ID" value="maker-PairedContig_4023-snap-gene-8.25-mRNA-1"/>
    <property type="gene ID" value="maker-PairedContig_4023-snap-gene-8.25"/>
</dbReference>
<proteinExistence type="predicted"/>
<accession>A0A1I8ERH4</accession>
<keyword evidence="3" id="KW-1133">Transmembrane helix</keyword>
<keyword evidence="1" id="KW-0677">Repeat</keyword>